<evidence type="ECO:0000256" key="1">
    <source>
        <dbReference type="ARBA" id="ARBA00023125"/>
    </source>
</evidence>
<dbReference type="SUPFAM" id="SSF56349">
    <property type="entry name" value="DNA breaking-rejoining enzymes"/>
    <property type="match status" value="1"/>
</dbReference>
<dbReference type="Gene3D" id="1.10.150.130">
    <property type="match status" value="1"/>
</dbReference>
<evidence type="ECO:0000313" key="4">
    <source>
        <dbReference type="EMBL" id="MVN15176.1"/>
    </source>
</evidence>
<dbReference type="GO" id="GO:0003677">
    <property type="term" value="F:DNA binding"/>
    <property type="evidence" value="ECO:0007669"/>
    <property type="project" value="UniProtKB-KW"/>
</dbReference>
<dbReference type="GO" id="GO:0006310">
    <property type="term" value="P:DNA recombination"/>
    <property type="evidence" value="ECO:0007669"/>
    <property type="project" value="UniProtKB-KW"/>
</dbReference>
<protein>
    <submittedName>
        <fullName evidence="4">Tyrosine-type recombinase/integrase</fullName>
    </submittedName>
</protein>
<dbReference type="Pfam" id="PF00589">
    <property type="entry name" value="Phage_integrase"/>
    <property type="match status" value="1"/>
</dbReference>
<gene>
    <name evidence="4" type="ORF">GO738_07410</name>
</gene>
<dbReference type="EMBL" id="WPOC01000009">
    <property type="protein sequence ID" value="MVN15176.1"/>
    <property type="molecule type" value="Genomic_DNA"/>
</dbReference>
<sequence>MHYVRDSLVQRGKTSWRASYHPVFDDGTCGERVFETLKGCSNRREAKCAAEERRAILEEAARLNLGFSPNIPTLVDYQSDWANDLVLTGAVARKTARGYVSGIKCMGDIAYTKLNEVREFDVKHSIRFALDEGFSPNTVASNFSLMKNAFSRAQEEGLVAANPCRNVKPPKRVETRPRSLSASERLLLLSLLPQLVGALPLAIRLALSAGVRGEEVRGFTWEDWDDLEPRLSVRRVVVKDDDGSLLVKGPKTPASLRTLPVEGTLNQELGKRMEWQRARCAEYGVPFSKRLFILGDIDGSPYTPDAMQRDFSSFCKAFGIECCFHWLRHTFATELVAKGVNIRTVAQWLGHTDPGFTLRVYAHADPCALADSLGVVSDLVSVPESYESSARLGACLAKGVCDDLYHK</sequence>
<organism evidence="4 5">
    <name type="scientific">Gordonibacter urolithinfaciens</name>
    <dbReference type="NCBI Taxonomy" id="1335613"/>
    <lineage>
        <taxon>Bacteria</taxon>
        <taxon>Bacillati</taxon>
        <taxon>Actinomycetota</taxon>
        <taxon>Coriobacteriia</taxon>
        <taxon>Eggerthellales</taxon>
        <taxon>Eggerthellaceae</taxon>
        <taxon>Gordonibacter</taxon>
    </lineage>
</organism>
<dbReference type="InterPro" id="IPR011010">
    <property type="entry name" value="DNA_brk_join_enz"/>
</dbReference>
<evidence type="ECO:0000313" key="5">
    <source>
        <dbReference type="Proteomes" id="UP000468327"/>
    </source>
</evidence>
<feature type="domain" description="Tyr recombinase" evidence="3">
    <location>
        <begin position="175"/>
        <end position="374"/>
    </location>
</feature>
<dbReference type="RefSeq" id="WP_157005106.1">
    <property type="nucleotide sequence ID" value="NZ_DBEZYS010000006.1"/>
</dbReference>
<dbReference type="InterPro" id="IPR010998">
    <property type="entry name" value="Integrase_recombinase_N"/>
</dbReference>
<dbReference type="CDD" id="cd01189">
    <property type="entry name" value="INT_ICEBs1_C_like"/>
    <property type="match status" value="1"/>
</dbReference>
<accession>A0A6N8IIU1</accession>
<keyword evidence="5" id="KW-1185">Reference proteome</keyword>
<dbReference type="AlphaFoldDB" id="A0A6N8IIU1"/>
<comment type="caution">
    <text evidence="4">The sequence shown here is derived from an EMBL/GenBank/DDBJ whole genome shotgun (WGS) entry which is preliminary data.</text>
</comment>
<keyword evidence="2" id="KW-0233">DNA recombination</keyword>
<dbReference type="Proteomes" id="UP000468327">
    <property type="component" value="Unassembled WGS sequence"/>
</dbReference>
<proteinExistence type="predicted"/>
<dbReference type="PANTHER" id="PTHR30349">
    <property type="entry name" value="PHAGE INTEGRASE-RELATED"/>
    <property type="match status" value="1"/>
</dbReference>
<dbReference type="PROSITE" id="PS51898">
    <property type="entry name" value="TYR_RECOMBINASE"/>
    <property type="match status" value="1"/>
</dbReference>
<dbReference type="InterPro" id="IPR013762">
    <property type="entry name" value="Integrase-like_cat_sf"/>
</dbReference>
<evidence type="ECO:0000259" key="3">
    <source>
        <dbReference type="PROSITE" id="PS51898"/>
    </source>
</evidence>
<reference evidence="4 5" key="1">
    <citation type="submission" date="2019-11" db="EMBL/GenBank/DDBJ databases">
        <title>Whole genome shotgun sequencing (WGS) data from Adlercreutzia equolifaciens ResAG-91, Eggerthella lenta MRI-F36, MRI-F37, MRI-F40, ResAG-49, ResAG-88, ResAG-121, ResAG-145, and Gordonibacter sp. ResAG-5, ResAG-26, ResAG-43, ResAG-50, ResAG-59.</title>
        <authorList>
            <person name="Stoll D.A."/>
            <person name="Danylec N."/>
            <person name="Franz C.M.A.P."/>
            <person name="Huch M."/>
        </authorList>
    </citation>
    <scope>NUCLEOTIDE SEQUENCE [LARGE SCALE GENOMIC DNA]</scope>
    <source>
        <strain evidence="4 5">ResAG-59</strain>
    </source>
</reference>
<name>A0A6N8IIU1_9ACTN</name>
<keyword evidence="1" id="KW-0238">DNA-binding</keyword>
<dbReference type="Gene3D" id="1.10.443.10">
    <property type="entry name" value="Intergrase catalytic core"/>
    <property type="match status" value="1"/>
</dbReference>
<dbReference type="InterPro" id="IPR002104">
    <property type="entry name" value="Integrase_catalytic"/>
</dbReference>
<dbReference type="GO" id="GO:0015074">
    <property type="term" value="P:DNA integration"/>
    <property type="evidence" value="ECO:0007669"/>
    <property type="project" value="InterPro"/>
</dbReference>
<dbReference type="InterPro" id="IPR050090">
    <property type="entry name" value="Tyrosine_recombinase_XerCD"/>
</dbReference>
<evidence type="ECO:0000256" key="2">
    <source>
        <dbReference type="ARBA" id="ARBA00023172"/>
    </source>
</evidence>